<keyword evidence="3 6" id="KW-0812">Transmembrane</keyword>
<evidence type="ECO:0000256" key="4">
    <source>
        <dbReference type="ARBA" id="ARBA00022989"/>
    </source>
</evidence>
<comment type="subcellular location">
    <subcellularLocation>
        <location evidence="1">Cell membrane</location>
        <topology evidence="1">Multi-pass membrane protein</topology>
    </subcellularLocation>
</comment>
<dbReference type="EMBL" id="CACVAP010000048">
    <property type="protein sequence ID" value="CAA6806487.1"/>
    <property type="molecule type" value="Genomic_DNA"/>
</dbReference>
<evidence type="ECO:0000256" key="1">
    <source>
        <dbReference type="ARBA" id="ARBA00004651"/>
    </source>
</evidence>
<name>A0A6S6SMG3_9BACT</name>
<dbReference type="InterPro" id="IPR005495">
    <property type="entry name" value="LptG/LptF_permease"/>
</dbReference>
<organism evidence="7">
    <name type="scientific">uncultured Sulfurovum sp</name>
    <dbReference type="NCBI Taxonomy" id="269237"/>
    <lineage>
        <taxon>Bacteria</taxon>
        <taxon>Pseudomonadati</taxon>
        <taxon>Campylobacterota</taxon>
        <taxon>Epsilonproteobacteria</taxon>
        <taxon>Campylobacterales</taxon>
        <taxon>Sulfurovaceae</taxon>
        <taxon>Sulfurovum</taxon>
        <taxon>environmental samples</taxon>
    </lineage>
</organism>
<proteinExistence type="predicted"/>
<dbReference type="AlphaFoldDB" id="A0A6S6SMG3"/>
<evidence type="ECO:0000313" key="7">
    <source>
        <dbReference type="EMBL" id="CAA6806487.1"/>
    </source>
</evidence>
<feature type="transmembrane region" description="Helical" evidence="6">
    <location>
        <begin position="20"/>
        <end position="43"/>
    </location>
</feature>
<dbReference type="Pfam" id="PF03739">
    <property type="entry name" value="LptF_LptG"/>
    <property type="match status" value="1"/>
</dbReference>
<feature type="transmembrane region" description="Helical" evidence="6">
    <location>
        <begin position="260"/>
        <end position="284"/>
    </location>
</feature>
<accession>A0A6S6SMG3</accession>
<feature type="transmembrane region" description="Helical" evidence="6">
    <location>
        <begin position="316"/>
        <end position="334"/>
    </location>
</feature>
<keyword evidence="2" id="KW-1003">Cell membrane</keyword>
<dbReference type="GO" id="GO:0043190">
    <property type="term" value="C:ATP-binding cassette (ABC) transporter complex"/>
    <property type="evidence" value="ECO:0007669"/>
    <property type="project" value="TreeGrafter"/>
</dbReference>
<feature type="transmembrane region" description="Helical" evidence="6">
    <location>
        <begin position="291"/>
        <end position="310"/>
    </location>
</feature>
<evidence type="ECO:0000256" key="5">
    <source>
        <dbReference type="ARBA" id="ARBA00023136"/>
    </source>
</evidence>
<reference evidence="7" key="1">
    <citation type="submission" date="2020-01" db="EMBL/GenBank/DDBJ databases">
        <authorList>
            <person name="Meier V. D."/>
            <person name="Meier V D."/>
        </authorList>
    </citation>
    <scope>NUCLEOTIDE SEQUENCE</scope>
    <source>
        <strain evidence="7">HLG_WM_MAG_06</strain>
    </source>
</reference>
<keyword evidence="5 6" id="KW-0472">Membrane</keyword>
<evidence type="ECO:0000256" key="6">
    <source>
        <dbReference type="SAM" id="Phobius"/>
    </source>
</evidence>
<feature type="transmembrane region" description="Helical" evidence="6">
    <location>
        <begin position="102"/>
        <end position="125"/>
    </location>
</feature>
<dbReference type="GO" id="GO:0015920">
    <property type="term" value="P:lipopolysaccharide transport"/>
    <property type="evidence" value="ECO:0007669"/>
    <property type="project" value="TreeGrafter"/>
</dbReference>
<protein>
    <submittedName>
        <fullName evidence="7">Predicted permease YjgP/YjgQ family</fullName>
    </submittedName>
</protein>
<dbReference type="PANTHER" id="PTHR33529:SF7">
    <property type="entry name" value="LIPOPOLYSACCHARIDE EXPORT SYSTEM PERMEASE PROTEIN LPTF"/>
    <property type="match status" value="1"/>
</dbReference>
<feature type="transmembrane region" description="Helical" evidence="6">
    <location>
        <begin position="63"/>
        <end position="81"/>
    </location>
</feature>
<sequence length="342" mass="39083">MAKKTSISSYLSKNFQSSFFTIFLPLFFIGSLVFIIKISALTASIQISFIEMMQLFSYNLPSILFYTLPISFLVAVVMTLLRLSTDNELMALFALGSNAKIILYRFFLIATLFSIILLILSLGLMPKTKQQFKAFKHEKTSQAQININPSKLGQKFGDLFVYVKSKDNDTMQDIVIYNKDKEHADQLFIAKEASFENQNSVVTLTLKNGSGYTFSQESLKKIDYESMKVFQNLNADAFTYNNIVQYWVKLSLNPKKKSQIFFFIFTSLIPLLALMIIAAFSIINPRYQKNYAYHILALTTIGLYGLAIVLKSNGTIFMTAGFSFMVFTLGYFLYKKIVLRFF</sequence>
<evidence type="ECO:0000256" key="3">
    <source>
        <dbReference type="ARBA" id="ARBA00022692"/>
    </source>
</evidence>
<keyword evidence="4 6" id="KW-1133">Transmembrane helix</keyword>
<dbReference type="PANTHER" id="PTHR33529">
    <property type="entry name" value="SLR0882 PROTEIN-RELATED"/>
    <property type="match status" value="1"/>
</dbReference>
<evidence type="ECO:0000256" key="2">
    <source>
        <dbReference type="ARBA" id="ARBA00022475"/>
    </source>
</evidence>
<gene>
    <name evidence="7" type="ORF">HELGO_WM15211</name>
</gene>